<dbReference type="AlphaFoldDB" id="A0A9N8DD11"/>
<reference evidence="1" key="1">
    <citation type="submission" date="2020-06" db="EMBL/GenBank/DDBJ databases">
        <authorList>
            <consortium name="Plant Systems Biology data submission"/>
        </authorList>
    </citation>
    <scope>NUCLEOTIDE SEQUENCE</scope>
    <source>
        <strain evidence="1">D6</strain>
    </source>
</reference>
<protein>
    <submittedName>
        <fullName evidence="1">Uncharacterized protein</fullName>
    </submittedName>
</protein>
<name>A0A9N8DD11_9STRA</name>
<accession>A0A9N8DD11</accession>
<evidence type="ECO:0000313" key="2">
    <source>
        <dbReference type="Proteomes" id="UP001153069"/>
    </source>
</evidence>
<organism evidence="1 2">
    <name type="scientific">Seminavis robusta</name>
    <dbReference type="NCBI Taxonomy" id="568900"/>
    <lineage>
        <taxon>Eukaryota</taxon>
        <taxon>Sar</taxon>
        <taxon>Stramenopiles</taxon>
        <taxon>Ochrophyta</taxon>
        <taxon>Bacillariophyta</taxon>
        <taxon>Bacillariophyceae</taxon>
        <taxon>Bacillariophycidae</taxon>
        <taxon>Naviculales</taxon>
        <taxon>Naviculaceae</taxon>
        <taxon>Seminavis</taxon>
    </lineage>
</organism>
<proteinExistence type="predicted"/>
<dbReference type="EMBL" id="CAICTM010000062">
    <property type="protein sequence ID" value="CAB9499545.1"/>
    <property type="molecule type" value="Genomic_DNA"/>
</dbReference>
<dbReference type="Proteomes" id="UP001153069">
    <property type="component" value="Unassembled WGS sequence"/>
</dbReference>
<evidence type="ECO:0000313" key="1">
    <source>
        <dbReference type="EMBL" id="CAB9499545.1"/>
    </source>
</evidence>
<gene>
    <name evidence="1" type="ORF">SEMRO_63_G035980.1</name>
</gene>
<comment type="caution">
    <text evidence="1">The sequence shown here is derived from an EMBL/GenBank/DDBJ whole genome shotgun (WGS) entry which is preliminary data.</text>
</comment>
<sequence length="797" mass="90106">MGDSEPKPTATLTWSNSNVVRLKLWKANGVVDWNKECEITADKRHIRDGMRVYDADGDAIDDARFNGIRQGYSIQYCFKVPVLTPPSPPPTKGNLKITILSDHGTVTSTHLLVEKTIPRTLEEFWAIIPGAKGVDETALEHGRASVLKKTEKWEKLTAGILDESCLKKDDGIYQYQVQRFRTPDNSPTQPQWMNPSILSKSNSSLEKRIQWLFSDNPFQGDAIPDVHVDTTMLNIRDWLNNETEKYADAHAIGTLFAMPGSGKTKSVLEAAKRANTKHKRIRICDVEYDELKRCDKFVNSRVKKIQNDISTSNTDDSNKTISIHFDEVQTLLDEEDGEKVLKKLASVCAALGNQNKRLKFFFTGTNINASKPIDLGSELKAVPFYLDGSFPKDFVRSLYKDHIEEIVNEEMEGFLERCHHNRRFTAFFLKNLWDEKHNRNDQKKSVSDHYEAALESAQQPIASRMANHACPAACRIFRILLQAINDEKRPLSATGGQGTSSVIAITVDTSTFASDLHYVLGGGLNVHNQLVTRNDKTTVHVILPEGCVFEILMQIMGRAVQPSTYNNMLSFLRTSRVKEFNFGWFMEALVVHDLKCVSSEFEDWLRCGRRHAKIMEAEVVNEPKLWECNPKASSDKVIWWVRDEMNSHQDRWIDIGYRQDNGEVVIVECKSGVTEVPAARTKFFEKAIDLATKHSGIQWIAVYLCSSEPGDDEKPENTTKNLQMMMKILVLPKHSEMAKTLRAAKGKGLEQQESLVDRLESGGIQTDRVRMYAGGSHSLVSTPTCGAKRRRTDPFCT</sequence>
<keyword evidence="2" id="KW-1185">Reference proteome</keyword>